<organism evidence="8 9">
    <name type="scientific">Longimonas halophila</name>
    <dbReference type="NCBI Taxonomy" id="1469170"/>
    <lineage>
        <taxon>Bacteria</taxon>
        <taxon>Pseudomonadati</taxon>
        <taxon>Rhodothermota</taxon>
        <taxon>Rhodothermia</taxon>
        <taxon>Rhodothermales</taxon>
        <taxon>Salisaetaceae</taxon>
        <taxon>Longimonas</taxon>
    </lineage>
</organism>
<reference evidence="8 9" key="1">
    <citation type="submission" date="2017-10" db="EMBL/GenBank/DDBJ databases">
        <title>Draft genome of Longimonas halophila.</title>
        <authorList>
            <person name="Goh K.M."/>
            <person name="Shamsir M.S."/>
            <person name="Lim S.W."/>
        </authorList>
    </citation>
    <scope>NUCLEOTIDE SEQUENCE [LARGE SCALE GENOMIC DNA]</scope>
    <source>
        <strain evidence="8 9">KCTC 42399</strain>
    </source>
</reference>
<evidence type="ECO:0000256" key="6">
    <source>
        <dbReference type="SAM" id="Phobius"/>
    </source>
</evidence>
<evidence type="ECO:0000256" key="1">
    <source>
        <dbReference type="ARBA" id="ARBA00004651"/>
    </source>
</evidence>
<feature type="transmembrane region" description="Helical" evidence="6">
    <location>
        <begin position="330"/>
        <end position="349"/>
    </location>
</feature>
<dbReference type="Pfam" id="PF12698">
    <property type="entry name" value="ABC2_membrane_3"/>
    <property type="match status" value="1"/>
</dbReference>
<dbReference type="OrthoDB" id="9768837at2"/>
<dbReference type="InterPro" id="IPR013525">
    <property type="entry name" value="ABC2_TM"/>
</dbReference>
<evidence type="ECO:0000256" key="5">
    <source>
        <dbReference type="ARBA" id="ARBA00023136"/>
    </source>
</evidence>
<evidence type="ECO:0000256" key="4">
    <source>
        <dbReference type="ARBA" id="ARBA00022989"/>
    </source>
</evidence>
<feature type="transmembrane region" description="Helical" evidence="6">
    <location>
        <begin position="380"/>
        <end position="403"/>
    </location>
</feature>
<keyword evidence="2" id="KW-1003">Cell membrane</keyword>
<evidence type="ECO:0000256" key="3">
    <source>
        <dbReference type="ARBA" id="ARBA00022692"/>
    </source>
</evidence>
<sequence length="431" mass="46959">MHPIWIILKSEFWRRVRSKAFVLATLLAPIGIVALFALPGLLTFFAADSGDEPPVAVVDATEQLLPHLQEQSSSFTFVQSNTNQEALADSVRAEVYSGYLVLPETLLQGEGTASFYRSSGGGLGTQNRIQNVVERAVRDVRLANEDVPDAVESILAASPSLEMRRITEQGDQADATLIYSAIGYMLAFVIYFAVFIYGQYVMQGVIAEKSSRVVEIVVSSVRPFELLMGKVLGIGAMGLVQMVTWGALVSGALAVAGPIFMLFMDPSAYDIAPDASQEAALEAAGITIPSLPLSLLVWTLLFFVAGYLLYASLFAAVGSAVERVQDAQSLMYPVFIPLLIPLLVIGVVIEAPNGTLSTVLSFIPFFAPILMVLRSALTDVAFWQLALSWLLVMATFVGTIWVASRIYRVGIFMYGKPPSLRELIRWARYRP</sequence>
<keyword evidence="9" id="KW-1185">Reference proteome</keyword>
<protein>
    <submittedName>
        <fullName evidence="8">ABC transporter permease</fullName>
    </submittedName>
</protein>
<dbReference type="EMBL" id="PDEP01000010">
    <property type="protein sequence ID" value="PEN05973.1"/>
    <property type="molecule type" value="Genomic_DNA"/>
</dbReference>
<gene>
    <name evidence="8" type="ORF">CRI93_10845</name>
</gene>
<dbReference type="Gene3D" id="3.40.190.10">
    <property type="entry name" value="Periplasmic binding protein-like II"/>
    <property type="match status" value="1"/>
</dbReference>
<feature type="transmembrane region" description="Helical" evidence="6">
    <location>
        <begin position="21"/>
        <end position="47"/>
    </location>
</feature>
<keyword evidence="4 6" id="KW-1133">Transmembrane helix</keyword>
<comment type="subcellular location">
    <subcellularLocation>
        <location evidence="1">Cell membrane</location>
        <topology evidence="1">Multi-pass membrane protein</topology>
    </subcellularLocation>
</comment>
<evidence type="ECO:0000313" key="8">
    <source>
        <dbReference type="EMBL" id="PEN05973.1"/>
    </source>
</evidence>
<comment type="caution">
    <text evidence="8">The sequence shown here is derived from an EMBL/GenBank/DDBJ whole genome shotgun (WGS) entry which is preliminary data.</text>
</comment>
<dbReference type="PANTHER" id="PTHR30294:SF29">
    <property type="entry name" value="MULTIDRUG ABC TRANSPORTER PERMEASE YBHS-RELATED"/>
    <property type="match status" value="1"/>
</dbReference>
<dbReference type="GO" id="GO:0005886">
    <property type="term" value="C:plasma membrane"/>
    <property type="evidence" value="ECO:0007669"/>
    <property type="project" value="UniProtKB-SubCell"/>
</dbReference>
<name>A0A2H3NMH1_9BACT</name>
<evidence type="ECO:0000256" key="2">
    <source>
        <dbReference type="ARBA" id="ARBA00022475"/>
    </source>
</evidence>
<proteinExistence type="predicted"/>
<evidence type="ECO:0000313" key="9">
    <source>
        <dbReference type="Proteomes" id="UP000221024"/>
    </source>
</evidence>
<keyword evidence="5 6" id="KW-0472">Membrane</keyword>
<dbReference type="AlphaFoldDB" id="A0A2H3NMH1"/>
<feature type="transmembrane region" description="Helical" evidence="6">
    <location>
        <begin position="231"/>
        <end position="264"/>
    </location>
</feature>
<accession>A0A2H3NMH1</accession>
<feature type="domain" description="ABC-2 type transporter transmembrane" evidence="7">
    <location>
        <begin position="19"/>
        <end position="404"/>
    </location>
</feature>
<dbReference type="GO" id="GO:0140359">
    <property type="term" value="F:ABC-type transporter activity"/>
    <property type="evidence" value="ECO:0007669"/>
    <property type="project" value="InterPro"/>
</dbReference>
<dbReference type="RefSeq" id="WP_098062662.1">
    <property type="nucleotide sequence ID" value="NZ_PDEP01000010.1"/>
</dbReference>
<dbReference type="Proteomes" id="UP000221024">
    <property type="component" value="Unassembled WGS sequence"/>
</dbReference>
<dbReference type="PANTHER" id="PTHR30294">
    <property type="entry name" value="MEMBRANE COMPONENT OF ABC TRANSPORTER YHHJ-RELATED"/>
    <property type="match status" value="1"/>
</dbReference>
<keyword evidence="3 6" id="KW-0812">Transmembrane</keyword>
<feature type="transmembrane region" description="Helical" evidence="6">
    <location>
        <begin position="177"/>
        <end position="202"/>
    </location>
</feature>
<feature type="transmembrane region" description="Helical" evidence="6">
    <location>
        <begin position="355"/>
        <end position="373"/>
    </location>
</feature>
<feature type="transmembrane region" description="Helical" evidence="6">
    <location>
        <begin position="295"/>
        <end position="318"/>
    </location>
</feature>
<dbReference type="InterPro" id="IPR051449">
    <property type="entry name" value="ABC-2_transporter_component"/>
</dbReference>
<dbReference type="SUPFAM" id="SSF53850">
    <property type="entry name" value="Periplasmic binding protein-like II"/>
    <property type="match status" value="1"/>
</dbReference>
<evidence type="ECO:0000259" key="7">
    <source>
        <dbReference type="Pfam" id="PF12698"/>
    </source>
</evidence>